<feature type="compositionally biased region" description="Basic and acidic residues" evidence="1">
    <location>
        <begin position="187"/>
        <end position="199"/>
    </location>
</feature>
<dbReference type="PANTHER" id="PTHR33877">
    <property type="entry name" value="SLL1193 PROTEIN"/>
    <property type="match status" value="1"/>
</dbReference>
<comment type="caution">
    <text evidence="3">The sequence shown here is derived from an EMBL/GenBank/DDBJ whole genome shotgun (WGS) entry which is preliminary data.</text>
</comment>
<dbReference type="CDD" id="cd00085">
    <property type="entry name" value="HNHc"/>
    <property type="match status" value="1"/>
</dbReference>
<protein>
    <recommendedName>
        <fullName evidence="2">HNH nuclease domain-containing protein</fullName>
    </recommendedName>
</protein>
<keyword evidence="4" id="KW-1185">Reference proteome</keyword>
<reference evidence="3 4" key="1">
    <citation type="submission" date="2019-06" db="EMBL/GenBank/DDBJ databases">
        <title>Whole genome shotgun sequence of Streptomyces gardneri NBRC 12865.</title>
        <authorList>
            <person name="Hosoyama A."/>
            <person name="Uohara A."/>
            <person name="Ohji S."/>
            <person name="Ichikawa N."/>
        </authorList>
    </citation>
    <scope>NUCLEOTIDE SEQUENCE [LARGE SCALE GENOMIC DNA]</scope>
    <source>
        <strain evidence="3 4">NBRC 12865</strain>
    </source>
</reference>
<dbReference type="AlphaFoldDB" id="A0A4Y3RKD3"/>
<evidence type="ECO:0000313" key="4">
    <source>
        <dbReference type="Proteomes" id="UP000315226"/>
    </source>
</evidence>
<name>A0A4Y3RKD3_9ACTN</name>
<dbReference type="InterPro" id="IPR002711">
    <property type="entry name" value="HNH"/>
</dbReference>
<dbReference type="Gene3D" id="1.10.30.50">
    <property type="match status" value="1"/>
</dbReference>
<evidence type="ECO:0000313" key="3">
    <source>
        <dbReference type="EMBL" id="GEB57173.1"/>
    </source>
</evidence>
<dbReference type="Pfam" id="PF01844">
    <property type="entry name" value="HNH"/>
    <property type="match status" value="1"/>
</dbReference>
<dbReference type="GO" id="GO:0008270">
    <property type="term" value="F:zinc ion binding"/>
    <property type="evidence" value="ECO:0007669"/>
    <property type="project" value="InterPro"/>
</dbReference>
<dbReference type="EMBL" id="BJMN01000015">
    <property type="protein sequence ID" value="GEB57173.1"/>
    <property type="molecule type" value="Genomic_DNA"/>
</dbReference>
<sequence>MPRRSFLPDEPKKRRRRRFMIWESMCVLSANDGQCAYWCSRKAETMDHVIPFANGGSDDLDNLLPACRPCNYEKQGRDPVRWYIAKYMNEDWHGRGSLTSPGPGGEAGLRGRYLTFHEEILEGLDELEAVAAEIRNPARQAWFLYHFFHHKYDLGARNFFSAELCLHWSKDSIDKAREAGFPDPWSPEERARIDGHRAG</sequence>
<gene>
    <name evidence="3" type="ORF">SGA01_27780</name>
</gene>
<feature type="region of interest" description="Disordered" evidence="1">
    <location>
        <begin position="179"/>
        <end position="199"/>
    </location>
</feature>
<dbReference type="PANTHER" id="PTHR33877:SF1">
    <property type="entry name" value="TYPE IV METHYL-DIRECTED RESTRICTION ENZYME ECOKMCRA"/>
    <property type="match status" value="1"/>
</dbReference>
<dbReference type="SMART" id="SM00507">
    <property type="entry name" value="HNHc"/>
    <property type="match status" value="1"/>
</dbReference>
<proteinExistence type="predicted"/>
<dbReference type="GO" id="GO:0004519">
    <property type="term" value="F:endonuclease activity"/>
    <property type="evidence" value="ECO:0007669"/>
    <property type="project" value="InterPro"/>
</dbReference>
<feature type="domain" description="HNH nuclease" evidence="2">
    <location>
        <begin position="23"/>
        <end position="72"/>
    </location>
</feature>
<organism evidence="3 4">
    <name type="scientific">Streptomyces gardneri</name>
    <dbReference type="NCBI Taxonomy" id="66892"/>
    <lineage>
        <taxon>Bacteria</taxon>
        <taxon>Bacillati</taxon>
        <taxon>Actinomycetota</taxon>
        <taxon>Actinomycetes</taxon>
        <taxon>Kitasatosporales</taxon>
        <taxon>Streptomycetaceae</taxon>
        <taxon>Streptomyces</taxon>
    </lineage>
</organism>
<dbReference type="Proteomes" id="UP000315226">
    <property type="component" value="Unassembled WGS sequence"/>
</dbReference>
<dbReference type="GO" id="GO:0003676">
    <property type="term" value="F:nucleic acid binding"/>
    <property type="evidence" value="ECO:0007669"/>
    <property type="project" value="InterPro"/>
</dbReference>
<dbReference type="InterPro" id="IPR003615">
    <property type="entry name" value="HNH_nuc"/>
</dbReference>
<evidence type="ECO:0000259" key="2">
    <source>
        <dbReference type="SMART" id="SM00507"/>
    </source>
</evidence>
<dbReference type="InterPro" id="IPR052892">
    <property type="entry name" value="NA-targeting_endonuclease"/>
</dbReference>
<accession>A0A4Y3RKD3</accession>
<evidence type="ECO:0000256" key="1">
    <source>
        <dbReference type="SAM" id="MobiDB-lite"/>
    </source>
</evidence>